<keyword evidence="7" id="KW-1185">Reference proteome</keyword>
<dbReference type="PANTHER" id="PTHR31465:SF1">
    <property type="entry name" value="PROTEIN RTA1-RELATED"/>
    <property type="match status" value="1"/>
</dbReference>
<evidence type="ECO:0000256" key="2">
    <source>
        <dbReference type="ARBA" id="ARBA00009969"/>
    </source>
</evidence>
<dbReference type="GO" id="GO:0016020">
    <property type="term" value="C:membrane"/>
    <property type="evidence" value="ECO:0007669"/>
    <property type="project" value="UniProtKB-SubCell"/>
</dbReference>
<sequence>MAPALFAASIYMELGRIILLVDGESRSLIKKKWQSKIFVAGDVLSFLMQAGCEQNAFPVAVSLTDDYSQVAVSWPVVLKHHKLPENVSLSADSESNSFFFGFFVVTAAVFQGRLHRHPTLRSSVSLPWRKHQYTLQPVFLFSCGLFRLIEYCQGNDGFIIRHEYFLYVFDATLMWV</sequence>
<dbReference type="RefSeq" id="XP_056040675.1">
    <property type="nucleotide sequence ID" value="XM_056190992.1"/>
</dbReference>
<dbReference type="Proteomes" id="UP001217417">
    <property type="component" value="Unassembled WGS sequence"/>
</dbReference>
<organism evidence="6 7">
    <name type="scientific">Lipomyces tetrasporus</name>
    <dbReference type="NCBI Taxonomy" id="54092"/>
    <lineage>
        <taxon>Eukaryota</taxon>
        <taxon>Fungi</taxon>
        <taxon>Dikarya</taxon>
        <taxon>Ascomycota</taxon>
        <taxon>Saccharomycotina</taxon>
        <taxon>Lipomycetes</taxon>
        <taxon>Lipomycetales</taxon>
        <taxon>Lipomycetaceae</taxon>
        <taxon>Lipomyces</taxon>
    </lineage>
</organism>
<dbReference type="InterPro" id="IPR007568">
    <property type="entry name" value="RTA1"/>
</dbReference>
<evidence type="ECO:0000313" key="6">
    <source>
        <dbReference type="EMBL" id="KAJ8097225.1"/>
    </source>
</evidence>
<dbReference type="GeneID" id="80886158"/>
<dbReference type="Pfam" id="PF04479">
    <property type="entry name" value="RTA1"/>
    <property type="match status" value="2"/>
</dbReference>
<evidence type="ECO:0000256" key="1">
    <source>
        <dbReference type="ARBA" id="ARBA00004141"/>
    </source>
</evidence>
<dbReference type="EMBL" id="JARPMG010000012">
    <property type="protein sequence ID" value="KAJ8097225.1"/>
    <property type="molecule type" value="Genomic_DNA"/>
</dbReference>
<keyword evidence="4" id="KW-1133">Transmembrane helix</keyword>
<keyword evidence="3" id="KW-0812">Transmembrane</keyword>
<evidence type="ECO:0000256" key="5">
    <source>
        <dbReference type="ARBA" id="ARBA00023136"/>
    </source>
</evidence>
<proteinExistence type="inferred from homology"/>
<evidence type="ECO:0000256" key="4">
    <source>
        <dbReference type="ARBA" id="ARBA00022989"/>
    </source>
</evidence>
<comment type="subcellular location">
    <subcellularLocation>
        <location evidence="1">Membrane</location>
        <topology evidence="1">Multi-pass membrane protein</topology>
    </subcellularLocation>
</comment>
<comment type="similarity">
    <text evidence="2">Belongs to the lipid-translocating exporter (LTE) (TC 9.A.26.1) family.</text>
</comment>
<dbReference type="PANTHER" id="PTHR31465">
    <property type="entry name" value="PROTEIN RTA1-RELATED"/>
    <property type="match status" value="1"/>
</dbReference>
<gene>
    <name evidence="6" type="ORF">POJ06DRAFT_41090</name>
</gene>
<protein>
    <submittedName>
        <fullName evidence="6">Uncharacterized protein</fullName>
    </submittedName>
</protein>
<evidence type="ECO:0000256" key="3">
    <source>
        <dbReference type="ARBA" id="ARBA00022692"/>
    </source>
</evidence>
<reference evidence="6" key="1">
    <citation type="submission" date="2023-03" db="EMBL/GenBank/DDBJ databases">
        <title>Near-Complete genome sequence of Lipomyces tetrasporous NRRL Y-64009, an oleaginous yeast capable of growing on lignocellulosic hydrolysates.</title>
        <authorList>
            <consortium name="Lawrence Berkeley National Laboratory"/>
            <person name="Jagtap S.S."/>
            <person name="Liu J.-J."/>
            <person name="Walukiewicz H.E."/>
            <person name="Pangilinan J."/>
            <person name="Lipzen A."/>
            <person name="Ahrendt S."/>
            <person name="Koriabine M."/>
            <person name="Cobaugh K."/>
            <person name="Salamov A."/>
            <person name="Yoshinaga Y."/>
            <person name="Ng V."/>
            <person name="Daum C."/>
            <person name="Grigoriev I.V."/>
            <person name="Slininger P.J."/>
            <person name="Dien B.S."/>
            <person name="Jin Y.-S."/>
            <person name="Rao C.V."/>
        </authorList>
    </citation>
    <scope>NUCLEOTIDE SEQUENCE</scope>
    <source>
        <strain evidence="6">NRRL Y-64009</strain>
    </source>
</reference>
<name>A0AAD7VQJ5_9ASCO</name>
<accession>A0AAD7VQJ5</accession>
<keyword evidence="5" id="KW-0472">Membrane</keyword>
<evidence type="ECO:0000313" key="7">
    <source>
        <dbReference type="Proteomes" id="UP001217417"/>
    </source>
</evidence>
<dbReference type="AlphaFoldDB" id="A0AAD7VQJ5"/>
<comment type="caution">
    <text evidence="6">The sequence shown here is derived from an EMBL/GenBank/DDBJ whole genome shotgun (WGS) entry which is preliminary data.</text>
</comment>